<protein>
    <recommendedName>
        <fullName evidence="3">Spermatogenesis-associated protein 6 N-terminal domain-containing protein</fullName>
    </recommendedName>
</protein>
<proteinExistence type="inferred from homology"/>
<dbReference type="GO" id="GO:0120212">
    <property type="term" value="C:sperm head-tail coupling apparatus"/>
    <property type="evidence" value="ECO:0007669"/>
    <property type="project" value="InterPro"/>
</dbReference>
<dbReference type="Ensembl" id="ENSNMLT00000017475.1">
    <property type="protein sequence ID" value="ENSNMLP00000015549.1"/>
    <property type="gene ID" value="ENSNMLG00000010302.1"/>
</dbReference>
<dbReference type="GO" id="GO:0032027">
    <property type="term" value="F:myosin light chain binding"/>
    <property type="evidence" value="ECO:0007669"/>
    <property type="project" value="InterPro"/>
</dbReference>
<dbReference type="Pfam" id="PF14909">
    <property type="entry name" value="SPATA6"/>
    <property type="match status" value="1"/>
</dbReference>
<accession>A0A8C6T6V3</accession>
<feature type="domain" description="Spermatogenesis-associated protein 6 N-terminal" evidence="3">
    <location>
        <begin position="16"/>
        <end position="52"/>
    </location>
</feature>
<comment type="similarity">
    <text evidence="1">Belongs to the SPATA6 family.</text>
</comment>
<evidence type="ECO:0000256" key="1">
    <source>
        <dbReference type="ARBA" id="ARBA00006215"/>
    </source>
</evidence>
<evidence type="ECO:0000256" key="2">
    <source>
        <dbReference type="ARBA" id="ARBA00022553"/>
    </source>
</evidence>
<dbReference type="AlphaFoldDB" id="A0A8C6T6V3"/>
<dbReference type="InterPro" id="IPR032732">
    <property type="entry name" value="SPATA6_N"/>
</dbReference>
<organism evidence="4 5">
    <name type="scientific">Neogobius melanostomus</name>
    <name type="common">round goby</name>
    <dbReference type="NCBI Taxonomy" id="47308"/>
    <lineage>
        <taxon>Eukaryota</taxon>
        <taxon>Metazoa</taxon>
        <taxon>Chordata</taxon>
        <taxon>Craniata</taxon>
        <taxon>Vertebrata</taxon>
        <taxon>Euteleostomi</taxon>
        <taxon>Actinopterygii</taxon>
        <taxon>Neopterygii</taxon>
        <taxon>Teleostei</taxon>
        <taxon>Neoteleostei</taxon>
        <taxon>Acanthomorphata</taxon>
        <taxon>Gobiaria</taxon>
        <taxon>Gobiiformes</taxon>
        <taxon>Gobioidei</taxon>
        <taxon>Gobiidae</taxon>
        <taxon>Benthophilinae</taxon>
        <taxon>Neogobiini</taxon>
        <taxon>Neogobius</taxon>
    </lineage>
</organism>
<reference evidence="4" key="2">
    <citation type="submission" date="2025-09" db="UniProtKB">
        <authorList>
            <consortium name="Ensembl"/>
        </authorList>
    </citation>
    <scope>IDENTIFICATION</scope>
</reference>
<evidence type="ECO:0000313" key="4">
    <source>
        <dbReference type="Ensembl" id="ENSNMLP00000015549.1"/>
    </source>
</evidence>
<name>A0A8C6T6V3_9GOBI</name>
<dbReference type="Proteomes" id="UP000694523">
    <property type="component" value="Unplaced"/>
</dbReference>
<dbReference type="InterPro" id="IPR042769">
    <property type="entry name" value="SPATA6_fam"/>
</dbReference>
<dbReference type="PANTHER" id="PTHR16435:SF6">
    <property type="entry name" value="IP09370P"/>
    <property type="match status" value="1"/>
</dbReference>
<sequence>CPSKKCRMCAVLLRSKVSCPGVRLMAYEDIYLSVRFMGQFRQSECLPAVFPLDPGDIAVMLECEPLRIDM</sequence>
<dbReference type="GO" id="GO:0007283">
    <property type="term" value="P:spermatogenesis"/>
    <property type="evidence" value="ECO:0007669"/>
    <property type="project" value="InterPro"/>
</dbReference>
<keyword evidence="2" id="KW-0597">Phosphoprotein</keyword>
<reference evidence="4" key="1">
    <citation type="submission" date="2025-08" db="UniProtKB">
        <authorList>
            <consortium name="Ensembl"/>
        </authorList>
    </citation>
    <scope>IDENTIFICATION</scope>
</reference>
<evidence type="ECO:0000259" key="3">
    <source>
        <dbReference type="Pfam" id="PF14909"/>
    </source>
</evidence>
<dbReference type="PANTHER" id="PTHR16435">
    <property type="entry name" value="SPERMATOGENESIS-ASSOCIATED PROTEIN 6 SPATA6"/>
    <property type="match status" value="1"/>
</dbReference>
<keyword evidence="5" id="KW-1185">Reference proteome</keyword>
<evidence type="ECO:0000313" key="5">
    <source>
        <dbReference type="Proteomes" id="UP000694523"/>
    </source>
</evidence>